<evidence type="ECO:0000313" key="2">
    <source>
        <dbReference type="Proteomes" id="UP001638806"/>
    </source>
</evidence>
<sequence length="224" mass="23844">MPPPHPTWSWRSRQSFSGKRPDEPLESTGMSEPELPSSRSRSATGRNVEANGDGLDYAFKGWRGGNSLLCQRVGRLSSGQREELAWPLGRVRGSPWGSAPIELSDADAAAGEVGAECRSAPPHASNASHASLHPSATYPAYPGTPAFLSPANAAETWRVVDQNPGGRFPQPSRGSRAGPAPGAPRAERHSQLPRWTPVMVPPIRPNVPETTPPEVCPVVQDGLA</sequence>
<evidence type="ECO:0000313" key="1">
    <source>
        <dbReference type="EMBL" id="KAL3954988.1"/>
    </source>
</evidence>
<dbReference type="EMBL" id="JBGNUJ010000010">
    <property type="protein sequence ID" value="KAL3954988.1"/>
    <property type="molecule type" value="Genomic_DNA"/>
</dbReference>
<name>A0ACC4DFV4_PURLI</name>
<comment type="caution">
    <text evidence="1">The sequence shown here is derived from an EMBL/GenBank/DDBJ whole genome shotgun (WGS) entry which is preliminary data.</text>
</comment>
<protein>
    <submittedName>
        <fullName evidence="1">Uncharacterized protein</fullName>
    </submittedName>
</protein>
<organism evidence="1 2">
    <name type="scientific">Purpureocillium lilacinum</name>
    <name type="common">Paecilomyces lilacinus</name>
    <dbReference type="NCBI Taxonomy" id="33203"/>
    <lineage>
        <taxon>Eukaryota</taxon>
        <taxon>Fungi</taxon>
        <taxon>Dikarya</taxon>
        <taxon>Ascomycota</taxon>
        <taxon>Pezizomycotina</taxon>
        <taxon>Sordariomycetes</taxon>
        <taxon>Hypocreomycetidae</taxon>
        <taxon>Hypocreales</taxon>
        <taxon>Ophiocordycipitaceae</taxon>
        <taxon>Purpureocillium</taxon>
    </lineage>
</organism>
<gene>
    <name evidence="1" type="ORF">ACCO45_010551</name>
</gene>
<keyword evidence="2" id="KW-1185">Reference proteome</keyword>
<dbReference type="Proteomes" id="UP001638806">
    <property type="component" value="Unassembled WGS sequence"/>
</dbReference>
<accession>A0ACC4DFV4</accession>
<proteinExistence type="predicted"/>
<reference evidence="1" key="1">
    <citation type="submission" date="2024-12" db="EMBL/GenBank/DDBJ databases">
        <title>Comparative genomics and development of molecular markers within Purpureocillium lilacinum and among Purpureocillium species.</title>
        <authorList>
            <person name="Yeh Z.-Y."/>
            <person name="Ni N.-T."/>
            <person name="Lo P.-H."/>
            <person name="Mushyakhwo K."/>
            <person name="Lin C.-F."/>
            <person name="Nai Y.-S."/>
        </authorList>
    </citation>
    <scope>NUCLEOTIDE SEQUENCE</scope>
    <source>
        <strain evidence="1">NCHU-NPUST-175</strain>
    </source>
</reference>